<organism evidence="3 4">
    <name type="scientific">Aphanomyces stellatus</name>
    <dbReference type="NCBI Taxonomy" id="120398"/>
    <lineage>
        <taxon>Eukaryota</taxon>
        <taxon>Sar</taxon>
        <taxon>Stramenopiles</taxon>
        <taxon>Oomycota</taxon>
        <taxon>Saprolegniomycetes</taxon>
        <taxon>Saprolegniales</taxon>
        <taxon>Verrucalvaceae</taxon>
        <taxon>Aphanomyces</taxon>
    </lineage>
</organism>
<keyword evidence="4" id="KW-1185">Reference proteome</keyword>
<evidence type="ECO:0000313" key="3">
    <source>
        <dbReference type="EMBL" id="VFT96687.1"/>
    </source>
</evidence>
<feature type="region of interest" description="Disordered" evidence="1">
    <location>
        <begin position="180"/>
        <end position="226"/>
    </location>
</feature>
<feature type="compositionally biased region" description="Polar residues" evidence="1">
    <location>
        <begin position="180"/>
        <end position="198"/>
    </location>
</feature>
<evidence type="ECO:0000256" key="1">
    <source>
        <dbReference type="SAM" id="MobiDB-lite"/>
    </source>
</evidence>
<feature type="region of interest" description="Disordered" evidence="1">
    <location>
        <begin position="436"/>
        <end position="521"/>
    </location>
</feature>
<evidence type="ECO:0000313" key="4">
    <source>
        <dbReference type="Proteomes" id="UP000332933"/>
    </source>
</evidence>
<protein>
    <submittedName>
        <fullName evidence="3">Aste57867_19990 protein</fullName>
    </submittedName>
</protein>
<gene>
    <name evidence="3" type="primary">Aste57867_19990</name>
    <name evidence="2" type="ORF">As57867_019924</name>
    <name evidence="3" type="ORF">ASTE57867_19990</name>
</gene>
<feature type="region of interest" description="Disordered" evidence="1">
    <location>
        <begin position="346"/>
        <end position="407"/>
    </location>
</feature>
<sequence>MEQTRHFAQLLVQDHLHEMGMHDTLRAFTKEAADDVPPDVWYDVSGAVGLTGLVQDCHDSATTALVALLHFAIAERKKMVRAMRPALVRITDTRRRSKQQQRRLPSSASTPSILRPKSASAVAISASTPALPPAIESTSSSRHTSTPPPPSSNQDDETTARPTKATPTPAVAALRAIHDGSTSSRHVIASSTHNNPTTKPRRELPRLHPLAASSSSTDETRVNSPKWIPDDKRLRQVRRGLAQLQDELKTHNTFEKYHGHAAKPAPPHPTELVVVPCKLCLHPFPRRTLKHRVPYKALMDLRRTWDPALDEINPTIAKPPMCYDSVLICVFCAQFLHCAERYRPTDGPRAATRVHKHKPQTADEKRRNDPFACDPIVDSDESAGSGGGDGDSGDDGHGGDTARSTIGGQVGKNVRYHMHHAHTLRNLSQLEWGIIHPSNSTKHPSSHHAGGQDQATPHGETTHKGGHGHHHGDEEQSSPIKVLLMEATRHVGHTNQSQSSRHLHNPMDRRQTEEDARKTHR</sequence>
<reference evidence="3 4" key="1">
    <citation type="submission" date="2019-03" db="EMBL/GenBank/DDBJ databases">
        <authorList>
            <person name="Gaulin E."/>
            <person name="Dumas B."/>
        </authorList>
    </citation>
    <scope>NUCLEOTIDE SEQUENCE [LARGE SCALE GENOMIC DNA]</scope>
    <source>
        <strain evidence="3">CBS 568.67</strain>
    </source>
</reference>
<dbReference type="EMBL" id="CAADRA010006753">
    <property type="protein sequence ID" value="VFT96687.1"/>
    <property type="molecule type" value="Genomic_DNA"/>
</dbReference>
<feature type="compositionally biased region" description="Polar residues" evidence="1">
    <location>
        <begin position="102"/>
        <end position="112"/>
    </location>
</feature>
<evidence type="ECO:0000313" key="2">
    <source>
        <dbReference type="EMBL" id="KAF0688370.1"/>
    </source>
</evidence>
<proteinExistence type="predicted"/>
<dbReference type="EMBL" id="VJMH01006730">
    <property type="protein sequence ID" value="KAF0688370.1"/>
    <property type="molecule type" value="Genomic_DNA"/>
</dbReference>
<feature type="compositionally biased region" description="Basic and acidic residues" evidence="1">
    <location>
        <begin position="360"/>
        <end position="369"/>
    </location>
</feature>
<dbReference type="InterPro" id="IPR006594">
    <property type="entry name" value="LisH"/>
</dbReference>
<dbReference type="PROSITE" id="PS50896">
    <property type="entry name" value="LISH"/>
    <property type="match status" value="1"/>
</dbReference>
<feature type="compositionally biased region" description="Basic and acidic residues" evidence="1">
    <location>
        <begin position="505"/>
        <end position="521"/>
    </location>
</feature>
<dbReference type="Proteomes" id="UP000332933">
    <property type="component" value="Unassembled WGS sequence"/>
</dbReference>
<feature type="region of interest" description="Disordered" evidence="1">
    <location>
        <begin position="90"/>
        <end position="167"/>
    </location>
</feature>
<reference evidence="2" key="2">
    <citation type="submission" date="2019-06" db="EMBL/GenBank/DDBJ databases">
        <title>Genomics analysis of Aphanomyces spp. identifies a new class of oomycete effector associated with host adaptation.</title>
        <authorList>
            <person name="Gaulin E."/>
        </authorList>
    </citation>
    <scope>NUCLEOTIDE SEQUENCE</scope>
    <source>
        <strain evidence="2">CBS 578.67</strain>
    </source>
</reference>
<dbReference type="OrthoDB" id="61680at2759"/>
<accession>A0A485LDX9</accession>
<name>A0A485LDX9_9STRA</name>
<dbReference type="AlphaFoldDB" id="A0A485LDX9"/>